<proteinExistence type="predicted"/>
<keyword evidence="3" id="KW-1185">Reference proteome</keyword>
<dbReference type="RefSeq" id="WP_153141690.1">
    <property type="nucleotide sequence ID" value="NZ_JAQQFH010000030.1"/>
</dbReference>
<feature type="chain" id="PRO_5045734868" evidence="1">
    <location>
        <begin position="24"/>
        <end position="595"/>
    </location>
</feature>
<dbReference type="InterPro" id="IPR010727">
    <property type="entry name" value="DUF1302"/>
</dbReference>
<sequence>MKNRAICACTGAALAVACTSAHAFPFSTGIGDLQGSWDSNITAGMATRTKNPSCSLTGDPDFANCGAAANTAQWSNGDDGDLNYKKFKPYSAYLGLTSELLLSSQEAGVKFMVRGTGLYDFMAKNTQRTDLSGDAYGQIVHNIDLLDLWVQKSFNIGDQQARVRVGNQAINWGESYFAAGGINATNSLDYQKLAIPGTQLKQAILPAPMIDFSTSLPKGFDTEAYYQWAWKANRYPPVGTFWSTSDVFGKGFQPATLNTNNLNVGGLDAGTLAGPGRVGIGTLNATNSALVNGAYPGSLGVPYLTTNAGDNPQYGIRVGYRPPNLDVNFGLYYLQYTDKAPVVSYLANGVSNYHYLSDRRLIGASANLPVGNWAVGTELSYRPRDAVAMSGCFNAGGPADANTNGVSGQTCNGYRDFKKFQYDINAQLNLTPSTYPFIKFLKADAATFTAEFTWINYPGVNPNTQYYSTINGHPVYQLVDAGYVTWLNGGNVGGQGTANSMGLTLDFNWTYDGSLIPGWQVTPGVTFQGTLHGYTPTFSYNYASGAKSANLYVLFNQNPTVWQAGINFAMFFGGNSSSQVYGDRNFIGIFATRNF</sequence>
<name>A0ABW8ZW57_9BURK</name>
<gene>
    <name evidence="2" type="ORF">PQR66_30905</name>
</gene>
<reference evidence="2 3" key="1">
    <citation type="journal article" date="2024" name="Chem. Sci.">
        <title>Discovery of megapolipeptins by genome mining of a Burkholderiales bacteria collection.</title>
        <authorList>
            <person name="Paulo B.S."/>
            <person name="Recchia M.J.J."/>
            <person name="Lee S."/>
            <person name="Fergusson C.H."/>
            <person name="Romanowski S.B."/>
            <person name="Hernandez A."/>
            <person name="Krull N."/>
            <person name="Liu D.Y."/>
            <person name="Cavanagh H."/>
            <person name="Bos A."/>
            <person name="Gray C.A."/>
            <person name="Murphy B.T."/>
            <person name="Linington R.G."/>
            <person name="Eustaquio A.S."/>
        </authorList>
    </citation>
    <scope>NUCLEOTIDE SEQUENCE [LARGE SCALE GENOMIC DNA]</scope>
    <source>
        <strain evidence="2 3">RL16-012-BIC-B</strain>
    </source>
</reference>
<comment type="caution">
    <text evidence="2">The sequence shown here is derived from an EMBL/GenBank/DDBJ whole genome shotgun (WGS) entry which is preliminary data.</text>
</comment>
<evidence type="ECO:0000313" key="3">
    <source>
        <dbReference type="Proteomes" id="UP001629249"/>
    </source>
</evidence>
<organism evidence="2 3">
    <name type="scientific">Paraburkholderia agricolaris</name>
    <dbReference type="NCBI Taxonomy" id="2152888"/>
    <lineage>
        <taxon>Bacteria</taxon>
        <taxon>Pseudomonadati</taxon>
        <taxon>Pseudomonadota</taxon>
        <taxon>Betaproteobacteria</taxon>
        <taxon>Burkholderiales</taxon>
        <taxon>Burkholderiaceae</taxon>
        <taxon>Paraburkholderia</taxon>
    </lineage>
</organism>
<dbReference type="EMBL" id="JAQQFN010000028">
    <property type="protein sequence ID" value="MFL9887479.1"/>
    <property type="molecule type" value="Genomic_DNA"/>
</dbReference>
<protein>
    <submittedName>
        <fullName evidence="2">DUF1302 domain-containing protein</fullName>
    </submittedName>
</protein>
<dbReference type="Proteomes" id="UP001629249">
    <property type="component" value="Unassembled WGS sequence"/>
</dbReference>
<keyword evidence="1" id="KW-0732">Signal</keyword>
<dbReference type="Pfam" id="PF06980">
    <property type="entry name" value="DUF1302"/>
    <property type="match status" value="1"/>
</dbReference>
<feature type="signal peptide" evidence="1">
    <location>
        <begin position="1"/>
        <end position="23"/>
    </location>
</feature>
<dbReference type="PROSITE" id="PS51257">
    <property type="entry name" value="PROKAR_LIPOPROTEIN"/>
    <property type="match status" value="1"/>
</dbReference>
<evidence type="ECO:0000313" key="2">
    <source>
        <dbReference type="EMBL" id="MFL9887479.1"/>
    </source>
</evidence>
<evidence type="ECO:0000256" key="1">
    <source>
        <dbReference type="SAM" id="SignalP"/>
    </source>
</evidence>
<accession>A0ABW8ZW57</accession>